<organism evidence="2 3">
    <name type="scientific">Saccharobesus litoralis</name>
    <dbReference type="NCBI Taxonomy" id="2172099"/>
    <lineage>
        <taxon>Bacteria</taxon>
        <taxon>Pseudomonadati</taxon>
        <taxon>Pseudomonadota</taxon>
        <taxon>Gammaproteobacteria</taxon>
        <taxon>Alteromonadales</taxon>
        <taxon>Alteromonadaceae</taxon>
        <taxon>Saccharobesus</taxon>
    </lineage>
</organism>
<dbReference type="AlphaFoldDB" id="A0A2S0VM29"/>
<evidence type="ECO:0000313" key="3">
    <source>
        <dbReference type="Proteomes" id="UP000244441"/>
    </source>
</evidence>
<evidence type="ECO:0008006" key="4">
    <source>
        <dbReference type="Google" id="ProtNLM"/>
    </source>
</evidence>
<name>A0A2S0VM29_9ALTE</name>
<dbReference type="KEGG" id="cate:C2869_01845"/>
<evidence type="ECO:0000256" key="1">
    <source>
        <dbReference type="SAM" id="SignalP"/>
    </source>
</evidence>
<feature type="signal peptide" evidence="1">
    <location>
        <begin position="1"/>
        <end position="19"/>
    </location>
</feature>
<sequence length="268" mass="29669">MKMTTVGMLTTLATCLSLAACSGDSQPNEETATDNILASYTIENHNGLSRISAKFNYGGINGKPLTYEEQDKVIVAVNNTEKPLSYNTLAYSKKQYQPFNNDANNVAYQANIQIEKDQQKEPISMSLYRAHGEDAINSSVVLPEEFSIYSPQSGEVYAASESIAISWQAPQDIQDSELRYELSCRQTNGEIIYSGDVQTIQDDGNYSLDISNLSVLSHQDLDTQRQCDLNIQLARPQQGQVDEVFLAGSQITAYQVESISRLLINPTQ</sequence>
<dbReference type="RefSeq" id="WP_108601340.1">
    <property type="nucleotide sequence ID" value="NZ_CP026604.1"/>
</dbReference>
<feature type="chain" id="PRO_5015479133" description="Lipoprotein" evidence="1">
    <location>
        <begin position="20"/>
        <end position="268"/>
    </location>
</feature>
<protein>
    <recommendedName>
        <fullName evidence="4">Lipoprotein</fullName>
    </recommendedName>
</protein>
<keyword evidence="1" id="KW-0732">Signal</keyword>
<gene>
    <name evidence="2" type="ORF">C2869_01845</name>
</gene>
<reference evidence="2 3" key="1">
    <citation type="submission" date="2018-01" db="EMBL/GenBank/DDBJ databases">
        <title>Genome sequence of a Cantenovulum-like bacteria.</title>
        <authorList>
            <person name="Tan W.R."/>
            <person name="Lau N.-S."/>
            <person name="Go F."/>
            <person name="Amirul A.-A.A."/>
        </authorList>
    </citation>
    <scope>NUCLEOTIDE SEQUENCE [LARGE SCALE GENOMIC DNA]</scope>
    <source>
        <strain evidence="2 3">CCB-QB4</strain>
    </source>
</reference>
<dbReference type="PROSITE" id="PS51257">
    <property type="entry name" value="PROKAR_LIPOPROTEIN"/>
    <property type="match status" value="1"/>
</dbReference>
<proteinExistence type="predicted"/>
<keyword evidence="3" id="KW-1185">Reference proteome</keyword>
<dbReference type="EMBL" id="CP026604">
    <property type="protein sequence ID" value="AWB65263.1"/>
    <property type="molecule type" value="Genomic_DNA"/>
</dbReference>
<evidence type="ECO:0000313" key="2">
    <source>
        <dbReference type="EMBL" id="AWB65263.1"/>
    </source>
</evidence>
<dbReference type="Proteomes" id="UP000244441">
    <property type="component" value="Chromosome"/>
</dbReference>
<accession>A0A2S0VM29</accession>